<name>A0ABR6ELE3_9ACTN</name>
<dbReference type="PROSITE" id="PS50943">
    <property type="entry name" value="HTH_CROC1"/>
    <property type="match status" value="1"/>
</dbReference>
<dbReference type="Proteomes" id="UP000766698">
    <property type="component" value="Unassembled WGS sequence"/>
</dbReference>
<keyword evidence="3" id="KW-1185">Reference proteome</keyword>
<feature type="domain" description="HTH cro/C1-type" evidence="1">
    <location>
        <begin position="19"/>
        <end position="73"/>
    </location>
</feature>
<evidence type="ECO:0000259" key="1">
    <source>
        <dbReference type="PROSITE" id="PS50943"/>
    </source>
</evidence>
<proteinExistence type="predicted"/>
<evidence type="ECO:0000313" key="2">
    <source>
        <dbReference type="EMBL" id="MBB1245760.1"/>
    </source>
</evidence>
<dbReference type="InterPro" id="IPR010982">
    <property type="entry name" value="Lambda_DNA-bd_dom_sf"/>
</dbReference>
<accession>A0ABR6ELE3</accession>
<dbReference type="Pfam" id="PF13560">
    <property type="entry name" value="HTH_31"/>
    <property type="match status" value="1"/>
</dbReference>
<dbReference type="SMART" id="SM00530">
    <property type="entry name" value="HTH_XRE"/>
    <property type="match status" value="1"/>
</dbReference>
<dbReference type="EMBL" id="WMLF01000338">
    <property type="protein sequence ID" value="MBB1245760.1"/>
    <property type="molecule type" value="Genomic_DNA"/>
</dbReference>
<dbReference type="Pfam" id="PF19054">
    <property type="entry name" value="DUF5753"/>
    <property type="match status" value="1"/>
</dbReference>
<dbReference type="InterPro" id="IPR001387">
    <property type="entry name" value="Cro/C1-type_HTH"/>
</dbReference>
<protein>
    <submittedName>
        <fullName evidence="2">Helix-turn-helix domain-containing protein</fullName>
    </submittedName>
</protein>
<organism evidence="2 3">
    <name type="scientific">Streptomyces durbertensis</name>
    <dbReference type="NCBI Taxonomy" id="2448886"/>
    <lineage>
        <taxon>Bacteria</taxon>
        <taxon>Bacillati</taxon>
        <taxon>Actinomycetota</taxon>
        <taxon>Actinomycetes</taxon>
        <taxon>Kitasatosporales</taxon>
        <taxon>Streptomycetaceae</taxon>
        <taxon>Streptomyces</taxon>
    </lineage>
</organism>
<dbReference type="InterPro" id="IPR043917">
    <property type="entry name" value="DUF5753"/>
</dbReference>
<comment type="caution">
    <text evidence="2">The sequence shown here is derived from an EMBL/GenBank/DDBJ whole genome shotgun (WGS) entry which is preliminary data.</text>
</comment>
<reference evidence="3" key="1">
    <citation type="journal article" date="2020" name="Syst. Appl. Microbiol.">
        <title>Streptomyces alkaliterrae sp. nov., isolated from an alkaline soil, and emended descriptions of Streptomyces alkaliphilus, Streptomyces calidiresistens and Streptomyces durbertensis.</title>
        <authorList>
            <person name="Swiecimska M."/>
            <person name="Golinska P."/>
            <person name="Nouioui I."/>
            <person name="Wypij M."/>
            <person name="Rai M."/>
            <person name="Sangal V."/>
            <person name="Goodfellow M."/>
        </authorList>
    </citation>
    <scope>NUCLEOTIDE SEQUENCE [LARGE SCALE GENOMIC DNA]</scope>
    <source>
        <strain evidence="3">DSM 104538</strain>
    </source>
</reference>
<evidence type="ECO:0000313" key="3">
    <source>
        <dbReference type="Proteomes" id="UP000766698"/>
    </source>
</evidence>
<dbReference type="Gene3D" id="1.10.260.40">
    <property type="entry name" value="lambda repressor-like DNA-binding domains"/>
    <property type="match status" value="1"/>
</dbReference>
<dbReference type="RefSeq" id="WP_182857058.1">
    <property type="nucleotide sequence ID" value="NZ_WMLF01000338.1"/>
</dbReference>
<sequence length="277" mass="31393">MTFDPNRIDQSKADLARTIREMRRRANRTQVWLARRCNISQTKLSNIETGRVTPNLIDVDLILRALQAPPEVVAEVTSLTRLANTEWQSKRSSWRRGLDKRQQELAGLEASARRLQYFLPSMVTGLLATPEYIAASLTHCPVDTAGTVARKLARQAVLCDSTKQFTFLLTEQAARWSIVPATMMAAQLDRLVSLSHLPNVRIGVLPLGTQLSRGPMNTFTIYDERLTTAETFTGRIVFLDPRDVSEYIDLFALFERHALFDDAAREQLTEWAAQHPR</sequence>
<dbReference type="CDD" id="cd00093">
    <property type="entry name" value="HTH_XRE"/>
    <property type="match status" value="1"/>
</dbReference>
<dbReference type="SUPFAM" id="SSF47413">
    <property type="entry name" value="lambda repressor-like DNA-binding domains"/>
    <property type="match status" value="1"/>
</dbReference>
<gene>
    <name evidence="2" type="ORF">GL263_19675</name>
</gene>